<dbReference type="PROSITE" id="PS50181">
    <property type="entry name" value="FBOX"/>
    <property type="match status" value="1"/>
</dbReference>
<evidence type="ECO:0000313" key="3">
    <source>
        <dbReference type="EMBL" id="RHN49485.1"/>
    </source>
</evidence>
<dbReference type="KEGG" id="mtr:11434663"/>
<sequence>MEDRISELSDDILSYILTMLSMKDLFKTSILSRRWCNLWALRKDLFFDIFMLGSNEDDLLQSGYLIEVPSVSTVDRYVDLNLCTDEFVKLVNQFVKKFQGTKIDSFLVNFYINSKHNNIIDQWISFAIARGVVKVDLLFKGSPYAHCTTRRNLCKIDFALFLETNASTLNHICLENCIVFHPTNCDFTPLKNLKSLSLDSAKLDETFIESLLSNCPQLEELCLLFCELKSLMPEIVSSSLCHLKAIGCYFVYETLYRVEVNLILLDCLNLTSLELDCLEFTSLENGLNTMNFNTPVLKRIEFFISLKQELNTYVALCATFFPELEIMQLSTLSMVTTSLQTTQPLKHLKQLNLFIFLYSEILDDVEYDPLWILNILQVCPFLQKLSAMFADPKLFDNQKDIRDVETFSHDEVKVIELGGCVGNWYEIEFVMNVLKYAHKLEQIVVSPFWREDESLDWKSNPIWFQGGREKLSEKLSGQVVQGEKLVIV</sequence>
<dbReference type="Pfam" id="PF00646">
    <property type="entry name" value="F-box"/>
    <property type="match status" value="1"/>
</dbReference>
<reference evidence="6" key="4">
    <citation type="journal article" date="2018" name="Nat. Plants">
        <title>Whole-genome landscape of Medicago truncatula symbiotic genes.</title>
        <authorList>
            <person name="Pecrix Y."/>
            <person name="Staton S.E."/>
            <person name="Sallet E."/>
            <person name="Lelandais-Briere C."/>
            <person name="Moreau S."/>
            <person name="Carrere S."/>
            <person name="Blein T."/>
            <person name="Jardinaud M.F."/>
            <person name="Latrasse D."/>
            <person name="Zouine M."/>
            <person name="Zahm M."/>
            <person name="Kreplak J."/>
            <person name="Mayjonade B."/>
            <person name="Satge C."/>
            <person name="Perez M."/>
            <person name="Cauet S."/>
            <person name="Marande W."/>
            <person name="Chantry-Darmon C."/>
            <person name="Lopez-Roques C."/>
            <person name="Bouchez O."/>
            <person name="Berard A."/>
            <person name="Debelle F."/>
            <person name="Munos S."/>
            <person name="Bendahmane A."/>
            <person name="Berges H."/>
            <person name="Niebel A."/>
            <person name="Buitink J."/>
            <person name="Frugier F."/>
            <person name="Benhamed M."/>
            <person name="Crespi M."/>
            <person name="Gouzy J."/>
            <person name="Gamas P."/>
        </authorList>
    </citation>
    <scope>NUCLEOTIDE SEQUENCE [LARGE SCALE GENOMIC DNA]</scope>
    <source>
        <strain evidence="6">cv. Jemalong A17</strain>
    </source>
</reference>
<evidence type="ECO:0000259" key="1">
    <source>
        <dbReference type="PROSITE" id="PS50181"/>
    </source>
</evidence>
<reference evidence="4" key="3">
    <citation type="submission" date="2015-04" db="UniProtKB">
        <authorList>
            <consortium name="EnsemblPlants"/>
        </authorList>
    </citation>
    <scope>IDENTIFICATION</scope>
    <source>
        <strain evidence="4">cv. Jemalong A17</strain>
    </source>
</reference>
<evidence type="ECO:0000313" key="5">
    <source>
        <dbReference type="Proteomes" id="UP000002051"/>
    </source>
</evidence>
<dbReference type="eggNOG" id="ENOG502RYMX">
    <property type="taxonomic scope" value="Eukaryota"/>
</dbReference>
<feature type="domain" description="F-box" evidence="1">
    <location>
        <begin position="2"/>
        <end position="49"/>
    </location>
</feature>
<keyword evidence="5" id="KW-1185">Reference proteome</keyword>
<dbReference type="PANTHER" id="PTHR34145:SF28">
    <property type="entry name" value="F-BOX DOMAIN-CONTAINING PROTEIN"/>
    <property type="match status" value="1"/>
</dbReference>
<protein>
    <submittedName>
        <fullName evidence="2">F-box protein</fullName>
    </submittedName>
    <submittedName>
        <fullName evidence="3">Putative F-box domain, leucine-rich repeat domain, L domain-containing protein</fullName>
    </submittedName>
</protein>
<dbReference type="EMBL" id="CM001223">
    <property type="protein sequence ID" value="AES82719.1"/>
    <property type="molecule type" value="Genomic_DNA"/>
</dbReference>
<dbReference type="OrthoDB" id="594804at2759"/>
<dbReference type="Gene3D" id="3.80.10.10">
    <property type="entry name" value="Ribonuclease Inhibitor"/>
    <property type="match status" value="1"/>
</dbReference>
<accession>G7L2Z5</accession>
<dbReference type="SUPFAM" id="SSF81383">
    <property type="entry name" value="F-box domain"/>
    <property type="match status" value="1"/>
</dbReference>
<dbReference type="Pfam" id="PF23622">
    <property type="entry name" value="LRR_At1g61320_AtMIF1"/>
    <property type="match status" value="1"/>
</dbReference>
<evidence type="ECO:0000313" key="6">
    <source>
        <dbReference type="Proteomes" id="UP000265566"/>
    </source>
</evidence>
<reference evidence="2 5" key="1">
    <citation type="journal article" date="2011" name="Nature">
        <title>The Medicago genome provides insight into the evolution of rhizobial symbioses.</title>
        <authorList>
            <person name="Young N.D."/>
            <person name="Debelle F."/>
            <person name="Oldroyd G.E."/>
            <person name="Geurts R."/>
            <person name="Cannon S.B."/>
            <person name="Udvardi M.K."/>
            <person name="Benedito V.A."/>
            <person name="Mayer K.F."/>
            <person name="Gouzy J."/>
            <person name="Schoof H."/>
            <person name="Van de Peer Y."/>
            <person name="Proost S."/>
            <person name="Cook D.R."/>
            <person name="Meyers B.C."/>
            <person name="Spannagl M."/>
            <person name="Cheung F."/>
            <person name="De Mita S."/>
            <person name="Krishnakumar V."/>
            <person name="Gundlach H."/>
            <person name="Zhou S."/>
            <person name="Mudge J."/>
            <person name="Bharti A.K."/>
            <person name="Murray J.D."/>
            <person name="Naoumkina M.A."/>
            <person name="Rosen B."/>
            <person name="Silverstein K.A."/>
            <person name="Tang H."/>
            <person name="Rombauts S."/>
            <person name="Zhao P.X."/>
            <person name="Zhou P."/>
            <person name="Barbe V."/>
            <person name="Bardou P."/>
            <person name="Bechner M."/>
            <person name="Bellec A."/>
            <person name="Berger A."/>
            <person name="Berges H."/>
            <person name="Bidwell S."/>
            <person name="Bisseling T."/>
            <person name="Choisne N."/>
            <person name="Couloux A."/>
            <person name="Denny R."/>
            <person name="Deshpande S."/>
            <person name="Dai X."/>
            <person name="Doyle J.J."/>
            <person name="Dudez A.M."/>
            <person name="Farmer A.D."/>
            <person name="Fouteau S."/>
            <person name="Franken C."/>
            <person name="Gibelin C."/>
            <person name="Gish J."/>
            <person name="Goldstein S."/>
            <person name="Gonzalez A.J."/>
            <person name="Green P.J."/>
            <person name="Hallab A."/>
            <person name="Hartog M."/>
            <person name="Hua A."/>
            <person name="Humphray S.J."/>
            <person name="Jeong D.H."/>
            <person name="Jing Y."/>
            <person name="Jocker A."/>
            <person name="Kenton S.M."/>
            <person name="Kim D.J."/>
            <person name="Klee K."/>
            <person name="Lai H."/>
            <person name="Lang C."/>
            <person name="Lin S."/>
            <person name="Macmil S.L."/>
            <person name="Magdelenat G."/>
            <person name="Matthews L."/>
            <person name="McCorrison J."/>
            <person name="Monaghan E.L."/>
            <person name="Mun J.H."/>
            <person name="Najar F.Z."/>
            <person name="Nicholson C."/>
            <person name="Noirot C."/>
            <person name="O'Bleness M."/>
            <person name="Paule C.R."/>
            <person name="Poulain J."/>
            <person name="Prion F."/>
            <person name="Qin B."/>
            <person name="Qu C."/>
            <person name="Retzel E.F."/>
            <person name="Riddle C."/>
            <person name="Sallet E."/>
            <person name="Samain S."/>
            <person name="Samson N."/>
            <person name="Sanders I."/>
            <person name="Saurat O."/>
            <person name="Scarpelli C."/>
            <person name="Schiex T."/>
            <person name="Segurens B."/>
            <person name="Severin A.J."/>
            <person name="Sherrier D.J."/>
            <person name="Shi R."/>
            <person name="Sims S."/>
            <person name="Singer S.R."/>
            <person name="Sinharoy S."/>
            <person name="Sterck L."/>
            <person name="Viollet A."/>
            <person name="Wang B.B."/>
            <person name="Wang K."/>
            <person name="Wang M."/>
            <person name="Wang X."/>
            <person name="Warfsmann J."/>
            <person name="Weissenbach J."/>
            <person name="White D.D."/>
            <person name="White J.D."/>
            <person name="Wiley G.B."/>
            <person name="Wincker P."/>
            <person name="Xing Y."/>
            <person name="Yang L."/>
            <person name="Yao Z."/>
            <person name="Ying F."/>
            <person name="Zhai J."/>
            <person name="Zhou L."/>
            <person name="Zuber A."/>
            <person name="Denarie J."/>
            <person name="Dixon R.A."/>
            <person name="May G.D."/>
            <person name="Schwartz D.C."/>
            <person name="Rogers J."/>
            <person name="Quetier F."/>
            <person name="Town C.D."/>
            <person name="Roe B.A."/>
        </authorList>
    </citation>
    <scope>NUCLEOTIDE SEQUENCE [LARGE SCALE GENOMIC DNA]</scope>
    <source>
        <strain evidence="2">A17</strain>
        <strain evidence="4 5">cv. Jemalong A17</strain>
    </source>
</reference>
<reference evidence="2 5" key="2">
    <citation type="journal article" date="2014" name="BMC Genomics">
        <title>An improved genome release (version Mt4.0) for the model legume Medicago truncatula.</title>
        <authorList>
            <person name="Tang H."/>
            <person name="Krishnakumar V."/>
            <person name="Bidwell S."/>
            <person name="Rosen B."/>
            <person name="Chan A."/>
            <person name="Zhou S."/>
            <person name="Gentzbittel L."/>
            <person name="Childs K.L."/>
            <person name="Yandell M."/>
            <person name="Gundlach H."/>
            <person name="Mayer K.F."/>
            <person name="Schwartz D.C."/>
            <person name="Town C.D."/>
        </authorList>
    </citation>
    <scope>GENOME REANNOTATION</scope>
    <source>
        <strain evidence="4 5">cv. Jemalong A17</strain>
    </source>
</reference>
<dbReference type="EMBL" id="PSQE01000007">
    <property type="protein sequence ID" value="RHN49485.1"/>
    <property type="molecule type" value="Genomic_DNA"/>
</dbReference>
<dbReference type="PaxDb" id="3880-AES82719"/>
<dbReference type="OMA" id="NTYNICH"/>
<dbReference type="Gramene" id="rna44322">
    <property type="protein sequence ID" value="RHN49485.1"/>
    <property type="gene ID" value="gene44322"/>
</dbReference>
<dbReference type="InterPro" id="IPR055357">
    <property type="entry name" value="LRR_At1g61320_AtMIF1"/>
</dbReference>
<dbReference type="PANTHER" id="PTHR34145">
    <property type="entry name" value="OS02G0105600 PROTEIN"/>
    <property type="match status" value="1"/>
</dbReference>
<evidence type="ECO:0000313" key="4">
    <source>
        <dbReference type="EnsemblPlants" id="AES82719"/>
    </source>
</evidence>
<reference evidence="3" key="5">
    <citation type="journal article" date="2018" name="Nat. Plants">
        <title>Whole-genome landscape of Medicago truncatula symbiotic genes.</title>
        <authorList>
            <person name="Pecrix Y."/>
            <person name="Gamas P."/>
            <person name="Carrere S."/>
        </authorList>
    </citation>
    <scope>NUCLEOTIDE SEQUENCE</scope>
    <source>
        <tissue evidence="3">Leaves</tissue>
    </source>
</reference>
<evidence type="ECO:0000313" key="2">
    <source>
        <dbReference type="EMBL" id="AES82719.1"/>
    </source>
</evidence>
<gene>
    <name evidence="4" type="primary">11434663</name>
    <name evidence="2" type="ordered locus">MTR_7g116580</name>
    <name evidence="3" type="ORF">MtrunA17_Chr7g0275031</name>
</gene>
<dbReference type="InterPro" id="IPR001810">
    <property type="entry name" value="F-box_dom"/>
</dbReference>
<dbReference type="AlphaFoldDB" id="G7L2Z5"/>
<dbReference type="SUPFAM" id="SSF52058">
    <property type="entry name" value="L domain-like"/>
    <property type="match status" value="1"/>
</dbReference>
<dbReference type="EnsemblPlants" id="AES82719">
    <property type="protein sequence ID" value="AES82719"/>
    <property type="gene ID" value="MTR_7g116580"/>
</dbReference>
<organism evidence="2 5">
    <name type="scientific">Medicago truncatula</name>
    <name type="common">Barrel medic</name>
    <name type="synonym">Medicago tribuloides</name>
    <dbReference type="NCBI Taxonomy" id="3880"/>
    <lineage>
        <taxon>Eukaryota</taxon>
        <taxon>Viridiplantae</taxon>
        <taxon>Streptophyta</taxon>
        <taxon>Embryophyta</taxon>
        <taxon>Tracheophyta</taxon>
        <taxon>Spermatophyta</taxon>
        <taxon>Magnoliopsida</taxon>
        <taxon>eudicotyledons</taxon>
        <taxon>Gunneridae</taxon>
        <taxon>Pentapetalae</taxon>
        <taxon>rosids</taxon>
        <taxon>fabids</taxon>
        <taxon>Fabales</taxon>
        <taxon>Fabaceae</taxon>
        <taxon>Papilionoideae</taxon>
        <taxon>50 kb inversion clade</taxon>
        <taxon>NPAAA clade</taxon>
        <taxon>Hologalegina</taxon>
        <taxon>IRL clade</taxon>
        <taxon>Trifolieae</taxon>
        <taxon>Medicago</taxon>
    </lineage>
</organism>
<name>G7L2Z5_MEDTR</name>
<dbReference type="InterPro" id="IPR032675">
    <property type="entry name" value="LRR_dom_sf"/>
</dbReference>
<dbReference type="InterPro" id="IPR036047">
    <property type="entry name" value="F-box-like_dom_sf"/>
</dbReference>
<dbReference type="Proteomes" id="UP000002051">
    <property type="component" value="Unassembled WGS sequence"/>
</dbReference>
<dbReference type="InterPro" id="IPR053772">
    <property type="entry name" value="At1g61320/At1g61330-like"/>
</dbReference>
<dbReference type="Proteomes" id="UP000265566">
    <property type="component" value="Chromosome 7"/>
</dbReference>
<proteinExistence type="predicted"/>
<dbReference type="HOGENOM" id="CLU_627583_0_0_1"/>